<dbReference type="InterPro" id="IPR013087">
    <property type="entry name" value="Znf_C2H2_type"/>
</dbReference>
<evidence type="ECO:0000256" key="3">
    <source>
        <dbReference type="ARBA" id="ARBA00022771"/>
    </source>
</evidence>
<reference evidence="11 12" key="1">
    <citation type="submission" date="2024-11" db="EMBL/GenBank/DDBJ databases">
        <title>A near-complete genome assembly of Cinchona calisaya.</title>
        <authorList>
            <person name="Lian D.C."/>
            <person name="Zhao X.W."/>
            <person name="Wei L."/>
        </authorList>
    </citation>
    <scope>NUCLEOTIDE SEQUENCE [LARGE SCALE GENOMIC DNA]</scope>
    <source>
        <tissue evidence="11">Nenye</tissue>
    </source>
</reference>
<sequence length="222" mass="25054">MERSSRENNGGRNMKEINNKNGLNKVKNSSWDFASREYCNGTTDHQEADLLGLFSWPPRSYTCSFCKREFRSAQALGGHMNVHRRDRARLRQSPTRDVAQYSLLNLNLDPNPNFMSFNAYNPSPPSTKCSFIPPPVSTISTTPPATFTEMRKWGHNNNNKASGVVQDLMKSSTTKATKRLFELHGKEGSVLKKGDIVRLELEIGLVAEAKEDLDLELRLGYT</sequence>
<accession>A0ABD2YJY0</accession>
<evidence type="ECO:0000256" key="8">
    <source>
        <dbReference type="PROSITE-ProRule" id="PRU00042"/>
    </source>
</evidence>
<comment type="caution">
    <text evidence="11">The sequence shown here is derived from an EMBL/GenBank/DDBJ whole genome shotgun (WGS) entry which is preliminary data.</text>
</comment>
<evidence type="ECO:0000256" key="9">
    <source>
        <dbReference type="SAM" id="MobiDB-lite"/>
    </source>
</evidence>
<dbReference type="Proteomes" id="UP001630127">
    <property type="component" value="Unassembled WGS sequence"/>
</dbReference>
<dbReference type="GO" id="GO:0005634">
    <property type="term" value="C:nucleus"/>
    <property type="evidence" value="ECO:0007669"/>
    <property type="project" value="UniProtKB-SubCell"/>
</dbReference>
<keyword evidence="5" id="KW-0805">Transcription regulation</keyword>
<keyword evidence="6" id="KW-0804">Transcription</keyword>
<keyword evidence="2" id="KW-0479">Metal-binding</keyword>
<evidence type="ECO:0000313" key="12">
    <source>
        <dbReference type="Proteomes" id="UP001630127"/>
    </source>
</evidence>
<evidence type="ECO:0000256" key="6">
    <source>
        <dbReference type="ARBA" id="ARBA00023163"/>
    </source>
</evidence>
<dbReference type="SMART" id="SM00355">
    <property type="entry name" value="ZnF_C2H2"/>
    <property type="match status" value="1"/>
</dbReference>
<feature type="domain" description="C2H2-type" evidence="10">
    <location>
        <begin position="61"/>
        <end position="88"/>
    </location>
</feature>
<proteinExistence type="predicted"/>
<evidence type="ECO:0000256" key="5">
    <source>
        <dbReference type="ARBA" id="ARBA00023015"/>
    </source>
</evidence>
<evidence type="ECO:0000259" key="10">
    <source>
        <dbReference type="PROSITE" id="PS50157"/>
    </source>
</evidence>
<dbReference type="EMBL" id="JBJUIK010000013">
    <property type="protein sequence ID" value="KAL3507688.1"/>
    <property type="molecule type" value="Genomic_DNA"/>
</dbReference>
<evidence type="ECO:0000256" key="1">
    <source>
        <dbReference type="ARBA" id="ARBA00004123"/>
    </source>
</evidence>
<dbReference type="Pfam" id="PF13912">
    <property type="entry name" value="zf-C2H2_6"/>
    <property type="match status" value="1"/>
</dbReference>
<organism evidence="11 12">
    <name type="scientific">Cinchona calisaya</name>
    <dbReference type="NCBI Taxonomy" id="153742"/>
    <lineage>
        <taxon>Eukaryota</taxon>
        <taxon>Viridiplantae</taxon>
        <taxon>Streptophyta</taxon>
        <taxon>Embryophyta</taxon>
        <taxon>Tracheophyta</taxon>
        <taxon>Spermatophyta</taxon>
        <taxon>Magnoliopsida</taxon>
        <taxon>eudicotyledons</taxon>
        <taxon>Gunneridae</taxon>
        <taxon>Pentapetalae</taxon>
        <taxon>asterids</taxon>
        <taxon>lamiids</taxon>
        <taxon>Gentianales</taxon>
        <taxon>Rubiaceae</taxon>
        <taxon>Cinchonoideae</taxon>
        <taxon>Cinchoneae</taxon>
        <taxon>Cinchona</taxon>
    </lineage>
</organism>
<evidence type="ECO:0000256" key="4">
    <source>
        <dbReference type="ARBA" id="ARBA00022833"/>
    </source>
</evidence>
<keyword evidence="3 8" id="KW-0863">Zinc-finger</keyword>
<dbReference type="PROSITE" id="PS00028">
    <property type="entry name" value="ZINC_FINGER_C2H2_1"/>
    <property type="match status" value="1"/>
</dbReference>
<dbReference type="GO" id="GO:0008270">
    <property type="term" value="F:zinc ion binding"/>
    <property type="evidence" value="ECO:0007669"/>
    <property type="project" value="UniProtKB-KW"/>
</dbReference>
<protein>
    <recommendedName>
        <fullName evidence="10">C2H2-type domain-containing protein</fullName>
    </recommendedName>
</protein>
<name>A0ABD2YJY0_9GENT</name>
<dbReference type="Gene3D" id="3.30.160.60">
    <property type="entry name" value="Classic Zinc Finger"/>
    <property type="match status" value="1"/>
</dbReference>
<dbReference type="PANTHER" id="PTHR45801:SF107">
    <property type="entry name" value="TRANSCRIPTIONAL REGULATOR SUPERMAN-LIKE"/>
    <property type="match status" value="1"/>
</dbReference>
<evidence type="ECO:0000256" key="7">
    <source>
        <dbReference type="ARBA" id="ARBA00023242"/>
    </source>
</evidence>
<feature type="region of interest" description="Disordered" evidence="9">
    <location>
        <begin position="1"/>
        <end position="23"/>
    </location>
</feature>
<dbReference type="AlphaFoldDB" id="A0ABD2YJY0"/>
<dbReference type="InterPro" id="IPR036236">
    <property type="entry name" value="Znf_C2H2_sf"/>
</dbReference>
<dbReference type="SUPFAM" id="SSF57667">
    <property type="entry name" value="beta-beta-alpha zinc fingers"/>
    <property type="match status" value="1"/>
</dbReference>
<keyword evidence="7" id="KW-0539">Nucleus</keyword>
<comment type="subcellular location">
    <subcellularLocation>
        <location evidence="1">Nucleus</location>
    </subcellularLocation>
</comment>
<dbReference type="PANTHER" id="PTHR45801">
    <property type="entry name" value="OS07G0101800 PROTEIN"/>
    <property type="match status" value="1"/>
</dbReference>
<dbReference type="InterPro" id="IPR052426">
    <property type="entry name" value="Plant_dev_regulator"/>
</dbReference>
<evidence type="ECO:0000313" key="11">
    <source>
        <dbReference type="EMBL" id="KAL3507688.1"/>
    </source>
</evidence>
<keyword evidence="12" id="KW-1185">Reference proteome</keyword>
<dbReference type="PROSITE" id="PS50157">
    <property type="entry name" value="ZINC_FINGER_C2H2_2"/>
    <property type="match status" value="1"/>
</dbReference>
<evidence type="ECO:0000256" key="2">
    <source>
        <dbReference type="ARBA" id="ARBA00022723"/>
    </source>
</evidence>
<keyword evidence="4" id="KW-0862">Zinc</keyword>
<gene>
    <name evidence="11" type="ORF">ACH5RR_033070</name>
</gene>